<feature type="transmembrane region" description="Helical" evidence="3">
    <location>
        <begin position="111"/>
        <end position="131"/>
    </location>
</feature>
<feature type="transmembrane region" description="Helical" evidence="3">
    <location>
        <begin position="55"/>
        <end position="76"/>
    </location>
</feature>
<name>A0A078M566_9BACL</name>
<evidence type="ECO:0000256" key="3">
    <source>
        <dbReference type="SAM" id="Phobius"/>
    </source>
</evidence>
<comment type="subcellular location">
    <subcellularLocation>
        <location evidence="2">Cell membrane</location>
        <topology evidence="2">Multi-pass membrane protein</topology>
    </subcellularLocation>
</comment>
<keyword evidence="2 3" id="KW-0472">Membrane</keyword>
<dbReference type="PANTHER" id="PTHR34295">
    <property type="entry name" value="BIOTIN TRANSPORTER BIOY"/>
    <property type="match status" value="1"/>
</dbReference>
<accession>A0A078M566</accession>
<keyword evidence="2" id="KW-1003">Cell membrane</keyword>
<dbReference type="PIRSF" id="PIRSF016661">
    <property type="entry name" value="BioY"/>
    <property type="match status" value="1"/>
</dbReference>
<organism evidence="4">
    <name type="scientific">Metalysinibacillus saudimassiliensis</name>
    <dbReference type="NCBI Taxonomy" id="1461583"/>
    <lineage>
        <taxon>Bacteria</taxon>
        <taxon>Bacillati</taxon>
        <taxon>Bacillota</taxon>
        <taxon>Bacilli</taxon>
        <taxon>Bacillales</taxon>
        <taxon>Caryophanaceae</taxon>
        <taxon>Metalysinibacillus</taxon>
    </lineage>
</organism>
<keyword evidence="3" id="KW-1133">Transmembrane helix</keyword>
<comment type="similarity">
    <text evidence="1 2">Belongs to the BioY family.</text>
</comment>
<feature type="transmembrane region" description="Helical" evidence="3">
    <location>
        <begin position="143"/>
        <end position="169"/>
    </location>
</feature>
<feature type="transmembrane region" description="Helical" evidence="3">
    <location>
        <begin position="29"/>
        <end position="46"/>
    </location>
</feature>
<dbReference type="GO" id="GO:0015225">
    <property type="term" value="F:biotin transmembrane transporter activity"/>
    <property type="evidence" value="ECO:0007669"/>
    <property type="project" value="UniProtKB-UniRule"/>
</dbReference>
<evidence type="ECO:0000256" key="1">
    <source>
        <dbReference type="ARBA" id="ARBA00010692"/>
    </source>
</evidence>
<proteinExistence type="inferred from homology"/>
<dbReference type="PANTHER" id="PTHR34295:SF1">
    <property type="entry name" value="BIOTIN TRANSPORTER BIOY"/>
    <property type="match status" value="1"/>
</dbReference>
<gene>
    <name evidence="4" type="primary">bioY_2</name>
    <name evidence="4" type="ORF">BN1050_00917</name>
</gene>
<dbReference type="Pfam" id="PF02632">
    <property type="entry name" value="BioY"/>
    <property type="match status" value="1"/>
</dbReference>
<dbReference type="PATRIC" id="fig|1461583.4.peg.878"/>
<protein>
    <recommendedName>
        <fullName evidence="2">Biotin transporter</fullName>
    </recommendedName>
</protein>
<dbReference type="GO" id="GO:0005886">
    <property type="term" value="C:plasma membrane"/>
    <property type="evidence" value="ECO:0007669"/>
    <property type="project" value="UniProtKB-SubCell"/>
</dbReference>
<dbReference type="HOGENOM" id="CLU_077931_3_1_9"/>
<dbReference type="Gene3D" id="1.10.1760.20">
    <property type="match status" value="1"/>
</dbReference>
<keyword evidence="3" id="KW-0812">Transmembrane</keyword>
<evidence type="ECO:0000313" key="4">
    <source>
        <dbReference type="EMBL" id="CEA01470.1"/>
    </source>
</evidence>
<feature type="transmembrane region" description="Helical" evidence="3">
    <location>
        <begin position="82"/>
        <end position="99"/>
    </location>
</feature>
<dbReference type="InterPro" id="IPR003784">
    <property type="entry name" value="BioY"/>
</dbReference>
<dbReference type="EMBL" id="LN483074">
    <property type="protein sequence ID" value="CEA01470.1"/>
    <property type="molecule type" value="Genomic_DNA"/>
</dbReference>
<sequence length="191" mass="20240">MKAKSLVLVAMFAALTAIGAFIKVPIPVVPFTLQIVVVFLAAALLGSKRALYSQLVYIAVGLAGVPVFNEGGGLAYIFKPSFGYLIGFALAAYVMGAFLERKASPTRKDFITANLVGLVCIYGVALPYLYYALNFWLGMDTSWIGILAIGFSGGALIDVGLAIITGLFAMRLHQAFKAAGVLPTMADKHLV</sequence>
<keyword evidence="2" id="KW-0813">Transport</keyword>
<dbReference type="AlphaFoldDB" id="A0A078M566"/>
<evidence type="ECO:0000256" key="2">
    <source>
        <dbReference type="PIRNR" id="PIRNR016661"/>
    </source>
</evidence>
<reference evidence="4" key="1">
    <citation type="submission" date="2014-07" db="EMBL/GenBank/DDBJ databases">
        <authorList>
            <person name="Urmite Genomes Urmite Genomes"/>
        </authorList>
    </citation>
    <scope>NUCLEOTIDE SEQUENCE</scope>
    <source>
        <strain evidence="4">13S34_air</strain>
    </source>
</reference>